<dbReference type="AlphaFoldDB" id="A0A7H0SMB6"/>
<gene>
    <name evidence="1" type="ORF">GP475_02800</name>
</gene>
<reference evidence="1 2" key="1">
    <citation type="submission" date="2019-12" db="EMBL/GenBank/DDBJ databases">
        <title>Corynebacterium sp. nov., isolated from feces of the Anser Albifrons in China.</title>
        <authorList>
            <person name="Liu Q."/>
        </authorList>
    </citation>
    <scope>NUCLEOTIDE SEQUENCE [LARGE SCALE GENOMIC DNA]</scope>
    <source>
        <strain evidence="1 2">4H37-19</strain>
    </source>
</reference>
<name>A0A7H0SMB6_9CORY</name>
<evidence type="ECO:0000313" key="2">
    <source>
        <dbReference type="Proteomes" id="UP000516320"/>
    </source>
</evidence>
<dbReference type="KEGG" id="cpoy:GP475_02800"/>
<dbReference type="Proteomes" id="UP000516320">
    <property type="component" value="Chromosome"/>
</dbReference>
<protein>
    <recommendedName>
        <fullName evidence="3">Protein ImuA</fullName>
    </recommendedName>
</protein>
<sequence>MVRTSVLSLEGLSRADKIATLRAQLVGMGRGEELPLPSSADTVALMPVLAQYLPGGGLARHRVTQMSESTMLAAIVIAHISSHGGHVAVVGWPELSYAAIAEAGGDLSYLLAVPNPGAEALTIATVLAEGVDLVVCRIPSDTAQPPLTHSQARSILGKIWLAPAAFLMVGRHLPGTAVEIEAHIWDFHGIGRGINRINQIDLLLCIKRKDSVSREVLLGIQEGGVIRETYLSGGETGREYSVLSAL</sequence>
<accession>A0A7H0SMB6</accession>
<keyword evidence="2" id="KW-1185">Reference proteome</keyword>
<proteinExistence type="predicted"/>
<evidence type="ECO:0008006" key="3">
    <source>
        <dbReference type="Google" id="ProtNLM"/>
    </source>
</evidence>
<dbReference type="RefSeq" id="WP_187975143.1">
    <property type="nucleotide sequence ID" value="NZ_CP046884.1"/>
</dbReference>
<organism evidence="1 2">
    <name type="scientific">Corynebacterium poyangense</name>
    <dbReference type="NCBI Taxonomy" id="2684405"/>
    <lineage>
        <taxon>Bacteria</taxon>
        <taxon>Bacillati</taxon>
        <taxon>Actinomycetota</taxon>
        <taxon>Actinomycetes</taxon>
        <taxon>Mycobacteriales</taxon>
        <taxon>Corynebacteriaceae</taxon>
        <taxon>Corynebacterium</taxon>
    </lineage>
</organism>
<evidence type="ECO:0000313" key="1">
    <source>
        <dbReference type="EMBL" id="QNQ89691.1"/>
    </source>
</evidence>
<dbReference type="EMBL" id="CP046884">
    <property type="protein sequence ID" value="QNQ89691.1"/>
    <property type="molecule type" value="Genomic_DNA"/>
</dbReference>